<feature type="transmembrane region" description="Helical" evidence="2">
    <location>
        <begin position="275"/>
        <end position="295"/>
    </location>
</feature>
<feature type="compositionally biased region" description="Polar residues" evidence="1">
    <location>
        <begin position="386"/>
        <end position="398"/>
    </location>
</feature>
<name>A0A2M4DK41_ANODA</name>
<dbReference type="GO" id="GO:0016020">
    <property type="term" value="C:membrane"/>
    <property type="evidence" value="ECO:0007669"/>
    <property type="project" value="InterPro"/>
</dbReference>
<dbReference type="GO" id="GO:0004888">
    <property type="term" value="F:transmembrane signaling receptor activity"/>
    <property type="evidence" value="ECO:0007669"/>
    <property type="project" value="InterPro"/>
</dbReference>
<dbReference type="Gene3D" id="2.70.170.10">
    <property type="entry name" value="Neurotransmitter-gated ion-channel ligand-binding domain"/>
    <property type="match status" value="1"/>
</dbReference>
<dbReference type="InterPro" id="IPR006202">
    <property type="entry name" value="Neur_chan_lig-bd"/>
</dbReference>
<dbReference type="GO" id="GO:0005230">
    <property type="term" value="F:extracellular ligand-gated monoatomic ion channel activity"/>
    <property type="evidence" value="ECO:0007669"/>
    <property type="project" value="InterPro"/>
</dbReference>
<dbReference type="CDD" id="cd18989">
    <property type="entry name" value="LGIC_ECD_cation"/>
    <property type="match status" value="1"/>
</dbReference>
<dbReference type="VEuPathDB" id="VectorBase:ADAC008527"/>
<feature type="chain" id="PRO_5014701728" evidence="3">
    <location>
        <begin position="21"/>
        <end position="446"/>
    </location>
</feature>
<feature type="signal peptide" evidence="3">
    <location>
        <begin position="1"/>
        <end position="20"/>
    </location>
</feature>
<feature type="region of interest" description="Disordered" evidence="1">
    <location>
        <begin position="380"/>
        <end position="409"/>
    </location>
</feature>
<feature type="transmembrane region" description="Helical" evidence="2">
    <location>
        <begin position="307"/>
        <end position="326"/>
    </location>
</feature>
<dbReference type="AlphaFoldDB" id="A0A2M4DK41"/>
<dbReference type="Pfam" id="PF02931">
    <property type="entry name" value="Neur_chan_LBD"/>
    <property type="match status" value="1"/>
</dbReference>
<dbReference type="EMBL" id="GGFL01013727">
    <property type="protein sequence ID" value="MBW77905.1"/>
    <property type="molecule type" value="Transcribed_RNA"/>
</dbReference>
<dbReference type="VEuPathDB" id="VectorBase:ADAC006228"/>
<protein>
    <submittedName>
        <fullName evidence="5">Putative neurotransmitter-gated ion-channel ligand binding domain protein</fullName>
    </submittedName>
</protein>
<dbReference type="VEuPathDB" id="VectorBase:ADAR2_011146"/>
<feature type="transmembrane region" description="Helical" evidence="2">
    <location>
        <begin position="428"/>
        <end position="445"/>
    </location>
</feature>
<dbReference type="SUPFAM" id="SSF63712">
    <property type="entry name" value="Nicotinic receptor ligand binding domain-like"/>
    <property type="match status" value="1"/>
</dbReference>
<evidence type="ECO:0000256" key="3">
    <source>
        <dbReference type="SAM" id="SignalP"/>
    </source>
</evidence>
<organism evidence="5">
    <name type="scientific">Anopheles darlingi</name>
    <name type="common">Mosquito</name>
    <dbReference type="NCBI Taxonomy" id="43151"/>
    <lineage>
        <taxon>Eukaryota</taxon>
        <taxon>Metazoa</taxon>
        <taxon>Ecdysozoa</taxon>
        <taxon>Arthropoda</taxon>
        <taxon>Hexapoda</taxon>
        <taxon>Insecta</taxon>
        <taxon>Pterygota</taxon>
        <taxon>Neoptera</taxon>
        <taxon>Endopterygota</taxon>
        <taxon>Diptera</taxon>
        <taxon>Nematocera</taxon>
        <taxon>Culicoidea</taxon>
        <taxon>Culicidae</taxon>
        <taxon>Anophelinae</taxon>
        <taxon>Anopheles</taxon>
    </lineage>
</organism>
<accession>A0A2M4DK41</accession>
<reference evidence="5" key="1">
    <citation type="submission" date="2018-01" db="EMBL/GenBank/DDBJ databases">
        <title>An insight into the sialome of Amazonian anophelines.</title>
        <authorList>
            <person name="Ribeiro J.M."/>
            <person name="Scarpassa V."/>
            <person name="Calvo E."/>
        </authorList>
    </citation>
    <scope>NUCLEOTIDE SEQUENCE</scope>
</reference>
<sequence>MMYFPWVSLIMIVVTATASAEPFKPFECVGEMDINSTEAALKSTLFCSTSYNPRYRPVKYQQDRLAMYIGAEVINVERTRHDETKLEVTLELLMQWYDAFLHWNKRSIDNIETINVSEHNLWTPTFAVKSFQKSTRVQSTKQCSNVKCHLSYDGEVIYSVLCTFVVDCYAEPRYWAFDTKICTLRIYSSEYDTNQLSLFHFQRRLSYPSYPLLPYKITSFQMATVNSTMSPEFRMDIAIERMIGSHLVVFIMLIMLLVLFNLLTPWIWIMSSARAITCILTVVSHILYMMLLYWYGSMKMKPVLSLAHMLLCSFLLAVFISAWTYYARSQNNRFEPTILQQRGLIHFVCMLRKNRLLSVVLSVGYFNHCSKQIEQLSRDRDEARTDNTGGYSSRVHQVNDTDDTDEHNTGGDQRVIELNLLMQAFDRILFCTMITAYTILFFIYAI</sequence>
<dbReference type="InterPro" id="IPR036734">
    <property type="entry name" value="Neur_chan_lig-bd_sf"/>
</dbReference>
<evidence type="ECO:0000313" key="5">
    <source>
        <dbReference type="EMBL" id="MBW77905.1"/>
    </source>
</evidence>
<evidence type="ECO:0000256" key="2">
    <source>
        <dbReference type="SAM" id="Phobius"/>
    </source>
</evidence>
<keyword evidence="2" id="KW-1133">Transmembrane helix</keyword>
<evidence type="ECO:0000256" key="1">
    <source>
        <dbReference type="SAM" id="MobiDB-lite"/>
    </source>
</evidence>
<keyword evidence="3" id="KW-0732">Signal</keyword>
<feature type="domain" description="Neurotransmitter-gated ion-channel ligand-binding" evidence="4">
    <location>
        <begin position="48"/>
        <end position="202"/>
    </location>
</feature>
<evidence type="ECO:0000259" key="4">
    <source>
        <dbReference type="Pfam" id="PF02931"/>
    </source>
</evidence>
<proteinExistence type="predicted"/>
<feature type="transmembrane region" description="Helical" evidence="2">
    <location>
        <begin position="243"/>
        <end position="263"/>
    </location>
</feature>
<keyword evidence="2" id="KW-0472">Membrane</keyword>
<keyword evidence="2" id="KW-0812">Transmembrane</keyword>
<dbReference type="PANTHER" id="PTHR18945">
    <property type="entry name" value="NEUROTRANSMITTER GATED ION CHANNEL"/>
    <property type="match status" value="1"/>
</dbReference>
<dbReference type="InterPro" id="IPR006201">
    <property type="entry name" value="Neur_channel"/>
</dbReference>